<dbReference type="RefSeq" id="WP_177320022.1">
    <property type="nucleotide sequence ID" value="NZ_BOMT01000084.1"/>
</dbReference>
<proteinExistence type="predicted"/>
<feature type="transmembrane region" description="Helical" evidence="1">
    <location>
        <begin position="48"/>
        <end position="71"/>
    </location>
</feature>
<feature type="transmembrane region" description="Helical" evidence="1">
    <location>
        <begin position="107"/>
        <end position="125"/>
    </location>
</feature>
<dbReference type="AlphaFoldDB" id="A0A1I2K8L9"/>
<dbReference type="EMBL" id="FONV01000015">
    <property type="protein sequence ID" value="SFF61236.1"/>
    <property type="molecule type" value="Genomic_DNA"/>
</dbReference>
<accession>A0A1I2K8L9</accession>
<keyword evidence="1" id="KW-0472">Membrane</keyword>
<reference evidence="2 3" key="1">
    <citation type="submission" date="2016-10" db="EMBL/GenBank/DDBJ databases">
        <authorList>
            <person name="de Groot N.N."/>
        </authorList>
    </citation>
    <scope>NUCLEOTIDE SEQUENCE [LARGE SCALE GENOMIC DNA]</scope>
    <source>
        <strain evidence="2 3">DSM 43019</strain>
    </source>
</reference>
<evidence type="ECO:0000313" key="3">
    <source>
        <dbReference type="Proteomes" id="UP000199645"/>
    </source>
</evidence>
<dbReference type="Proteomes" id="UP000199645">
    <property type="component" value="Unassembled WGS sequence"/>
</dbReference>
<organism evidence="2 3">
    <name type="scientific">Actinoplanes philippinensis</name>
    <dbReference type="NCBI Taxonomy" id="35752"/>
    <lineage>
        <taxon>Bacteria</taxon>
        <taxon>Bacillati</taxon>
        <taxon>Actinomycetota</taxon>
        <taxon>Actinomycetes</taxon>
        <taxon>Micromonosporales</taxon>
        <taxon>Micromonosporaceae</taxon>
        <taxon>Actinoplanes</taxon>
    </lineage>
</organism>
<keyword evidence="1" id="KW-1133">Transmembrane helix</keyword>
<evidence type="ECO:0000256" key="1">
    <source>
        <dbReference type="SAM" id="Phobius"/>
    </source>
</evidence>
<evidence type="ECO:0000313" key="2">
    <source>
        <dbReference type="EMBL" id="SFF61236.1"/>
    </source>
</evidence>
<keyword evidence="1" id="KW-0812">Transmembrane</keyword>
<name>A0A1I2K8L9_9ACTN</name>
<sequence length="127" mass="13175">MTALEQVPTTRVVMPAEVVVRPAPPQPAVFRFPAPDDPPPGAGRMLAIATYSAGLGLCGVAVGLYAVVAVFSGAPVWYLPALAALTLLSVALVVAAFLAIHQRALPWVLLLAAAAPMAANVYLTIYR</sequence>
<keyword evidence="3" id="KW-1185">Reference proteome</keyword>
<feature type="transmembrane region" description="Helical" evidence="1">
    <location>
        <begin position="77"/>
        <end position="100"/>
    </location>
</feature>
<protein>
    <submittedName>
        <fullName evidence="2">Uncharacterized protein</fullName>
    </submittedName>
</protein>
<dbReference type="STRING" id="35752.SAMN05421541_11513"/>
<gene>
    <name evidence="2" type="ORF">SAMN05421541_11513</name>
</gene>